<feature type="transmembrane region" description="Helical" evidence="6">
    <location>
        <begin position="54"/>
        <end position="73"/>
    </location>
</feature>
<dbReference type="Pfam" id="PF04117">
    <property type="entry name" value="Mpv17_PMP22"/>
    <property type="match status" value="1"/>
</dbReference>
<feature type="transmembrane region" description="Helical" evidence="6">
    <location>
        <begin position="85"/>
        <end position="105"/>
    </location>
</feature>
<comment type="caution">
    <text evidence="7">The sequence shown here is derived from an EMBL/GenBank/DDBJ whole genome shotgun (WGS) entry which is preliminary data.</text>
</comment>
<dbReference type="InterPro" id="IPR007248">
    <property type="entry name" value="Mpv17_PMP22"/>
</dbReference>
<protein>
    <recommendedName>
        <fullName evidence="9">Integral membrane mpv17 pmp22</fullName>
    </recommendedName>
</protein>
<evidence type="ECO:0000256" key="4">
    <source>
        <dbReference type="ARBA" id="ARBA00022989"/>
    </source>
</evidence>
<gene>
    <name evidence="7" type="ORF">WG66_11135</name>
</gene>
<keyword evidence="5 6" id="KW-0472">Membrane</keyword>
<evidence type="ECO:0000256" key="1">
    <source>
        <dbReference type="ARBA" id="ARBA00004141"/>
    </source>
</evidence>
<sequence length="205" mass="22790">MASLMKAYNAALIRRPMLAQCATAGFLFGAGDIIAQQAVEGKGKDHDFMRTGRLVFYGGALFGPAMTKWYQFLNRIKFASPTRAIIYRVWLDQAVLTPAAVAFFFGSMSVLEGKPKEAWPRIQSAYAPTLIRNWGVFVPTQIINFSIVPHHLRFVVVSVVSLFWNTYLSVANARQKALQEGQPEAFVEAADEKLKDAGRKVTEAL</sequence>
<proteinExistence type="inferred from homology"/>
<dbReference type="PANTHER" id="PTHR11266:SF17">
    <property type="entry name" value="PROTEIN MPV17"/>
    <property type="match status" value="1"/>
</dbReference>
<dbReference type="GO" id="GO:0016020">
    <property type="term" value="C:membrane"/>
    <property type="evidence" value="ECO:0007669"/>
    <property type="project" value="UniProtKB-SubCell"/>
</dbReference>
<evidence type="ECO:0000256" key="3">
    <source>
        <dbReference type="ARBA" id="ARBA00022692"/>
    </source>
</evidence>
<dbReference type="GO" id="GO:0005739">
    <property type="term" value="C:mitochondrion"/>
    <property type="evidence" value="ECO:0007669"/>
    <property type="project" value="TreeGrafter"/>
</dbReference>
<dbReference type="EMBL" id="LATX01001913">
    <property type="protein sequence ID" value="KTB36295.1"/>
    <property type="molecule type" value="Genomic_DNA"/>
</dbReference>
<comment type="subcellular location">
    <subcellularLocation>
        <location evidence="1">Membrane</location>
        <topology evidence="1">Multi-pass membrane protein</topology>
    </subcellularLocation>
</comment>
<evidence type="ECO:0000256" key="6">
    <source>
        <dbReference type="RuleBase" id="RU363053"/>
    </source>
</evidence>
<evidence type="ECO:0008006" key="9">
    <source>
        <dbReference type="Google" id="ProtNLM"/>
    </source>
</evidence>
<dbReference type="AlphaFoldDB" id="A0A0W0FJ09"/>
<dbReference type="Proteomes" id="UP000054988">
    <property type="component" value="Unassembled WGS sequence"/>
</dbReference>
<reference evidence="7 8" key="1">
    <citation type="submission" date="2015-12" db="EMBL/GenBank/DDBJ databases">
        <title>Draft genome sequence of Moniliophthora roreri, the causal agent of frosty pod rot of cacao.</title>
        <authorList>
            <person name="Aime M.C."/>
            <person name="Diaz-Valderrama J.R."/>
            <person name="Kijpornyongpan T."/>
            <person name="Phillips-Mora W."/>
        </authorList>
    </citation>
    <scope>NUCLEOTIDE SEQUENCE [LARGE SCALE GENOMIC DNA]</scope>
    <source>
        <strain evidence="7 8">MCA 2952</strain>
    </source>
</reference>
<dbReference type="eggNOG" id="KOG1944">
    <property type="taxonomic scope" value="Eukaryota"/>
</dbReference>
<keyword evidence="3 6" id="KW-0812">Transmembrane</keyword>
<organism evidence="7 8">
    <name type="scientific">Moniliophthora roreri</name>
    <name type="common">Frosty pod rot fungus</name>
    <name type="synonym">Monilia roreri</name>
    <dbReference type="NCBI Taxonomy" id="221103"/>
    <lineage>
        <taxon>Eukaryota</taxon>
        <taxon>Fungi</taxon>
        <taxon>Dikarya</taxon>
        <taxon>Basidiomycota</taxon>
        <taxon>Agaricomycotina</taxon>
        <taxon>Agaricomycetes</taxon>
        <taxon>Agaricomycetidae</taxon>
        <taxon>Agaricales</taxon>
        <taxon>Marasmiineae</taxon>
        <taxon>Marasmiaceae</taxon>
        <taxon>Moniliophthora</taxon>
    </lineage>
</organism>
<evidence type="ECO:0000256" key="5">
    <source>
        <dbReference type="ARBA" id="ARBA00023136"/>
    </source>
</evidence>
<evidence type="ECO:0000313" key="7">
    <source>
        <dbReference type="EMBL" id="KTB36295.1"/>
    </source>
</evidence>
<dbReference type="PANTHER" id="PTHR11266">
    <property type="entry name" value="PEROXISOMAL MEMBRANE PROTEIN 2, PXMP2 MPV17"/>
    <property type="match status" value="1"/>
</dbReference>
<accession>A0A0W0FJ09</accession>
<comment type="similarity">
    <text evidence="2 6">Belongs to the peroxisomal membrane protein PXMP2/4 family.</text>
</comment>
<evidence type="ECO:0000256" key="2">
    <source>
        <dbReference type="ARBA" id="ARBA00006824"/>
    </source>
</evidence>
<evidence type="ECO:0000313" key="8">
    <source>
        <dbReference type="Proteomes" id="UP000054988"/>
    </source>
</evidence>
<name>A0A0W0FJ09_MONRR</name>
<feature type="transmembrane region" description="Helical" evidence="6">
    <location>
        <begin position="152"/>
        <end position="170"/>
    </location>
</feature>
<keyword evidence="4 6" id="KW-1133">Transmembrane helix</keyword>